<organism evidence="2 3">
    <name type="scientific">Thermococcus barophilus</name>
    <dbReference type="NCBI Taxonomy" id="55802"/>
    <lineage>
        <taxon>Archaea</taxon>
        <taxon>Methanobacteriati</taxon>
        <taxon>Methanobacteriota</taxon>
        <taxon>Thermococci</taxon>
        <taxon>Thermococcales</taxon>
        <taxon>Thermococcaceae</taxon>
        <taxon>Thermococcus</taxon>
    </lineage>
</organism>
<dbReference type="InterPro" id="IPR052264">
    <property type="entry name" value="UPF0175_domain"/>
</dbReference>
<evidence type="ECO:0000256" key="1">
    <source>
        <dbReference type="ARBA" id="ARBA00005651"/>
    </source>
</evidence>
<evidence type="ECO:0000313" key="2">
    <source>
        <dbReference type="EMBL" id="ALM74240.1"/>
    </source>
</evidence>
<dbReference type="AlphaFoldDB" id="A0A0S1X957"/>
<comment type="similarity">
    <text evidence="1">Belongs to the UPF0175 family.</text>
</comment>
<dbReference type="PANTHER" id="PTHR37525">
    <property type="entry name" value="UPF0175 PROTEIN SSL1255"/>
    <property type="match status" value="1"/>
</dbReference>
<name>A0A0S1X957_THEBA</name>
<proteinExistence type="inferred from homology"/>
<dbReference type="PANTHER" id="PTHR37525:SF1">
    <property type="entry name" value="UPF0175 PROTEIN SSL1255"/>
    <property type="match status" value="1"/>
</dbReference>
<dbReference type="InterPro" id="IPR005368">
    <property type="entry name" value="UPF0175"/>
</dbReference>
<dbReference type="EMBL" id="CP013050">
    <property type="protein sequence ID" value="ALM74240.1"/>
    <property type="molecule type" value="Genomic_DNA"/>
</dbReference>
<dbReference type="Proteomes" id="UP000066042">
    <property type="component" value="Chromosome"/>
</dbReference>
<gene>
    <name evidence="2" type="ORF">TBCH5v1_0262</name>
</gene>
<reference evidence="2 3" key="1">
    <citation type="journal article" date="2016" name="Genome Announc.">
        <title>Complete genome sequence of the hyperthermophilic and piezophilic archaeon Thermococcus barophilus Ch5, capable of growth at the expense of hydrogenogenesis from carbon monoxide and formate.</title>
        <authorList>
            <person name="Oger P."/>
            <person name="Sokolova T.G."/>
            <person name="Kozhevnikova D.A."/>
            <person name="Taranov E.A."/>
            <person name="Vannier P."/>
            <person name="Lee H.S."/>
            <person name="Kwon K.K."/>
            <person name="Kang S.G."/>
            <person name="Lee J.H."/>
            <person name="Bonch-Osmolovskaya E.A."/>
            <person name="Lebedinsky A.V."/>
        </authorList>
    </citation>
    <scope>NUCLEOTIDE SEQUENCE [LARGE SCALE GENOMIC DNA]</scope>
    <source>
        <strain evidence="3">Ch5</strain>
    </source>
</reference>
<dbReference type="Pfam" id="PF03683">
    <property type="entry name" value="UPF0175"/>
    <property type="match status" value="1"/>
</dbReference>
<protein>
    <submittedName>
        <fullName evidence="2">Uncharacterized protein</fullName>
    </submittedName>
</protein>
<accession>A0A0S1X957</accession>
<evidence type="ECO:0000313" key="3">
    <source>
        <dbReference type="Proteomes" id="UP000066042"/>
    </source>
</evidence>
<sequence>MSLGKAAKLAGITKREFLKELAKRGIPRHYTEKELKEDLEFACG</sequence>